<dbReference type="AlphaFoldDB" id="A0A1H3HFA1"/>
<dbReference type="Proteomes" id="UP000199026">
    <property type="component" value="Unassembled WGS sequence"/>
</dbReference>
<gene>
    <name evidence="2" type="ORF">SAMN05444486_101366</name>
</gene>
<dbReference type="RefSeq" id="WP_089887362.1">
    <property type="nucleotide sequence ID" value="NZ_CALJFH010000016.1"/>
</dbReference>
<evidence type="ECO:0000313" key="2">
    <source>
        <dbReference type="EMBL" id="SDY13464.1"/>
    </source>
</evidence>
<reference evidence="2 3" key="1">
    <citation type="submission" date="2016-10" db="EMBL/GenBank/DDBJ databases">
        <authorList>
            <person name="de Groot N.N."/>
        </authorList>
    </citation>
    <scope>NUCLEOTIDE SEQUENCE [LARGE SCALE GENOMIC DNA]</scope>
    <source>
        <strain evidence="2 3">DSM 24677</strain>
    </source>
</reference>
<evidence type="ECO:0000313" key="3">
    <source>
        <dbReference type="Proteomes" id="UP000199026"/>
    </source>
</evidence>
<sequence length="183" mass="20966">MRLPFLSVCFWAVVALSVNAQEGDSTDLSRYEVFKEGETIVSLDRLQTMEDEYKTLVAEAECKEALPMIVAFYEAANKTSNILRRGNEPFYDATRDDRESVGRNRDLLNTLIAAENASNNLIKQRNVAWVEEAKCLLQVGDNEAAIHRLYRALDYIGTDHDEQALWKEARDLLWKEVGFRTDQ</sequence>
<evidence type="ECO:0008006" key="4">
    <source>
        <dbReference type="Google" id="ProtNLM"/>
    </source>
</evidence>
<feature type="chain" id="PRO_5011759496" description="Tetratricopeptide repeat-containing protein" evidence="1">
    <location>
        <begin position="21"/>
        <end position="183"/>
    </location>
</feature>
<proteinExistence type="predicted"/>
<protein>
    <recommendedName>
        <fullName evidence="4">Tetratricopeptide repeat-containing protein</fullName>
    </recommendedName>
</protein>
<dbReference type="OrthoDB" id="7864395at2"/>
<evidence type="ECO:0000256" key="1">
    <source>
        <dbReference type="SAM" id="SignalP"/>
    </source>
</evidence>
<dbReference type="GeneID" id="78123171"/>
<keyword evidence="1" id="KW-0732">Signal</keyword>
<keyword evidence="3" id="KW-1185">Reference proteome</keyword>
<accession>A0A1H3HFA1</accession>
<name>A0A1H3HFA1_9RHOB</name>
<feature type="signal peptide" evidence="1">
    <location>
        <begin position="1"/>
        <end position="20"/>
    </location>
</feature>
<organism evidence="2 3">
    <name type="scientific">Lentibacter algarum</name>
    <dbReference type="NCBI Taxonomy" id="576131"/>
    <lineage>
        <taxon>Bacteria</taxon>
        <taxon>Pseudomonadati</taxon>
        <taxon>Pseudomonadota</taxon>
        <taxon>Alphaproteobacteria</taxon>
        <taxon>Rhodobacterales</taxon>
        <taxon>Roseobacteraceae</taxon>
        <taxon>Lentibacter</taxon>
    </lineage>
</organism>
<dbReference type="STRING" id="576131.SAMN05444486_101366"/>
<dbReference type="EMBL" id="FNPR01000001">
    <property type="protein sequence ID" value="SDY13464.1"/>
    <property type="molecule type" value="Genomic_DNA"/>
</dbReference>